<dbReference type="EMBL" id="CAADFW010000005">
    <property type="protein sequence ID" value="VFK54625.1"/>
    <property type="molecule type" value="Genomic_DNA"/>
</dbReference>
<organism evidence="1">
    <name type="scientific">Candidatus Kentrum sp. TC</name>
    <dbReference type="NCBI Taxonomy" id="2126339"/>
    <lineage>
        <taxon>Bacteria</taxon>
        <taxon>Pseudomonadati</taxon>
        <taxon>Pseudomonadota</taxon>
        <taxon>Gammaproteobacteria</taxon>
        <taxon>Candidatus Kentrum</taxon>
    </lineage>
</organism>
<reference evidence="1" key="1">
    <citation type="submission" date="2019-02" db="EMBL/GenBank/DDBJ databases">
        <authorList>
            <person name="Gruber-Vodicka R. H."/>
            <person name="Seah K. B. B."/>
        </authorList>
    </citation>
    <scope>NUCLEOTIDE SEQUENCE</scope>
    <source>
        <strain evidence="1">BECK_BZ126</strain>
    </source>
</reference>
<accession>A0A450ZLC9</accession>
<gene>
    <name evidence="1" type="ORF">BECKTC1821F_GA0114240_100578</name>
</gene>
<proteinExistence type="predicted"/>
<dbReference type="AlphaFoldDB" id="A0A450ZLC9"/>
<sequence length="110" mass="11854">MFSLASNRDGKEFPARSLIQNADLHAPASLRQRSEARHRYNFQWNGFGAHAPYLRVDGEARDWHEGGISTISLPLVPATIARIANSPERMAIIAALFEGASVGGGLAASP</sequence>
<protein>
    <submittedName>
        <fullName evidence="1">Uncharacterized protein</fullName>
    </submittedName>
</protein>
<evidence type="ECO:0000313" key="1">
    <source>
        <dbReference type="EMBL" id="VFK54625.1"/>
    </source>
</evidence>
<name>A0A450ZLC9_9GAMM</name>